<name>A0A4S5ES93_9ACTN</name>
<comment type="caution">
    <text evidence="2">The sequence shown here is derived from an EMBL/GenBank/DDBJ whole genome shotgun (WGS) entry which is preliminary data.</text>
</comment>
<evidence type="ECO:0000313" key="3">
    <source>
        <dbReference type="Proteomes" id="UP000305282"/>
    </source>
</evidence>
<accession>A0A4S5ES93</accession>
<dbReference type="EMBL" id="SSXH01000122">
    <property type="protein sequence ID" value="THJ75123.1"/>
    <property type="molecule type" value="Genomic_DNA"/>
</dbReference>
<feature type="region of interest" description="Disordered" evidence="1">
    <location>
        <begin position="46"/>
        <end position="87"/>
    </location>
</feature>
<protein>
    <submittedName>
        <fullName evidence="2">Uncharacterized protein</fullName>
    </submittedName>
</protein>
<dbReference type="RefSeq" id="WP_136447514.1">
    <property type="nucleotide sequence ID" value="NZ_SSXH01000122.1"/>
</dbReference>
<dbReference type="AlphaFoldDB" id="A0A4S5ES93"/>
<proteinExistence type="predicted"/>
<gene>
    <name evidence="2" type="ORF">E7Y31_07385</name>
</gene>
<organism evidence="2 3">
    <name type="scientific">Candidatus Frankia alpina</name>
    <dbReference type="NCBI Taxonomy" id="2699483"/>
    <lineage>
        <taxon>Bacteria</taxon>
        <taxon>Bacillati</taxon>
        <taxon>Actinomycetota</taxon>
        <taxon>Actinomycetes</taxon>
        <taxon>Frankiales</taxon>
        <taxon>Frankiaceae</taxon>
        <taxon>Frankia</taxon>
    </lineage>
</organism>
<evidence type="ECO:0000313" key="2">
    <source>
        <dbReference type="EMBL" id="THJ75123.1"/>
    </source>
</evidence>
<keyword evidence="3" id="KW-1185">Reference proteome</keyword>
<evidence type="ECO:0000256" key="1">
    <source>
        <dbReference type="SAM" id="MobiDB-lite"/>
    </source>
</evidence>
<sequence>MHTRNYGVRVPDALFAEVVRALDAPADMRPADVIRTALARVAGVDVADHTPRATGRPPGPDRAKRVPPAEPDPEGATRAPIATGRGW</sequence>
<dbReference type="Proteomes" id="UP000305282">
    <property type="component" value="Unassembled WGS sequence"/>
</dbReference>
<reference evidence="2 3" key="1">
    <citation type="submission" date="2019-04" db="EMBL/GenBank/DDBJ databases">
        <title>Draft genome sequences for three unisolated Alnus-infective Frankia Sp+ strains, AgTrS, AiOr and AvVan, the first sequenced Frankia strains able to sporulate in-planta.</title>
        <authorList>
            <person name="Bethencourt L."/>
            <person name="Vautrin F."/>
            <person name="Taib N."/>
            <person name="Dubost A."/>
            <person name="Castro-Garcia L."/>
            <person name="Imbaud O."/>
            <person name="Abrouk D."/>
            <person name="Fournier P."/>
            <person name="Briolay J."/>
            <person name="Nguyen A."/>
            <person name="Normand P."/>
            <person name="Fernandez M.P."/>
            <person name="Brochier-Armanet C."/>
            <person name="Herrera-Belaroussi A."/>
        </authorList>
    </citation>
    <scope>NUCLEOTIDE SEQUENCE [LARGE SCALE GENOMIC DNA]</scope>
    <source>
        <strain evidence="2 3">AvVan</strain>
    </source>
</reference>